<dbReference type="Proteomes" id="UP001652622">
    <property type="component" value="Unplaced"/>
</dbReference>
<evidence type="ECO:0000259" key="8">
    <source>
        <dbReference type="Pfam" id="PF10509"/>
    </source>
</evidence>
<evidence type="ECO:0000256" key="4">
    <source>
        <dbReference type="ARBA" id="ARBA00022777"/>
    </source>
</evidence>
<keyword evidence="5" id="KW-0067">ATP-binding</keyword>
<evidence type="ECO:0000259" key="6">
    <source>
        <dbReference type="Pfam" id="PF00288"/>
    </source>
</evidence>
<proteinExistence type="inferred from homology"/>
<dbReference type="Pfam" id="PF08544">
    <property type="entry name" value="GHMP_kinases_C"/>
    <property type="match status" value="1"/>
</dbReference>
<keyword evidence="4 10" id="KW-0418">Kinase</keyword>
<keyword evidence="2" id="KW-0808">Transferase</keyword>
<dbReference type="InterPro" id="IPR014721">
    <property type="entry name" value="Ribsml_uS5_D2-typ_fold_subgr"/>
</dbReference>
<evidence type="ECO:0000256" key="3">
    <source>
        <dbReference type="ARBA" id="ARBA00022741"/>
    </source>
</evidence>
<dbReference type="Pfam" id="PF10509">
    <property type="entry name" value="GalKase_gal_bdg"/>
    <property type="match status" value="1"/>
</dbReference>
<dbReference type="GO" id="GO:0005829">
    <property type="term" value="C:cytosol"/>
    <property type="evidence" value="ECO:0007669"/>
    <property type="project" value="TreeGrafter"/>
</dbReference>
<dbReference type="GO" id="GO:0005524">
    <property type="term" value="F:ATP binding"/>
    <property type="evidence" value="ECO:0007669"/>
    <property type="project" value="UniProtKB-KW"/>
</dbReference>
<reference evidence="10" key="1">
    <citation type="submission" date="2025-08" db="UniProtKB">
        <authorList>
            <consortium name="RefSeq"/>
        </authorList>
    </citation>
    <scope>IDENTIFICATION</scope>
    <source>
        <tissue evidence="10">Blood</tissue>
    </source>
</reference>
<evidence type="ECO:0000256" key="5">
    <source>
        <dbReference type="ARBA" id="ARBA00022840"/>
    </source>
</evidence>
<comment type="similarity">
    <text evidence="1">Belongs to the GHMP kinase family. GalK subfamily.</text>
</comment>
<feature type="domain" description="GHMP kinase C-terminal" evidence="7">
    <location>
        <begin position="307"/>
        <end position="379"/>
    </location>
</feature>
<dbReference type="Pfam" id="PF00288">
    <property type="entry name" value="GHMP_kinases_N"/>
    <property type="match status" value="1"/>
</dbReference>
<dbReference type="InterPro" id="IPR006206">
    <property type="entry name" value="Mevalonate/galactokinase"/>
</dbReference>
<dbReference type="FunFam" id="3.30.230.10:FF:000023">
    <property type="entry name" value="Putative N-acetylgalactosamine kinase"/>
    <property type="match status" value="1"/>
</dbReference>
<dbReference type="PIRSF" id="PIRSF000530">
    <property type="entry name" value="Galactokinase"/>
    <property type="match status" value="1"/>
</dbReference>
<dbReference type="PRINTS" id="PR00959">
    <property type="entry name" value="MEVGALKINASE"/>
</dbReference>
<dbReference type="PROSITE" id="PS00106">
    <property type="entry name" value="GALACTOKINASE"/>
    <property type="match status" value="1"/>
</dbReference>
<name>A0A6P9D5E1_PANGU</name>
<keyword evidence="9" id="KW-1185">Reference proteome</keyword>
<dbReference type="InterPro" id="IPR020568">
    <property type="entry name" value="Ribosomal_Su5_D2-typ_SF"/>
</dbReference>
<keyword evidence="3" id="KW-0547">Nucleotide-binding</keyword>
<feature type="domain" description="Galactokinase N-terminal" evidence="8">
    <location>
        <begin position="27"/>
        <end position="74"/>
    </location>
</feature>
<dbReference type="GO" id="GO:0004335">
    <property type="term" value="F:galactokinase activity"/>
    <property type="evidence" value="ECO:0007669"/>
    <property type="project" value="InterPro"/>
</dbReference>
<evidence type="ECO:0000313" key="9">
    <source>
        <dbReference type="Proteomes" id="UP001652622"/>
    </source>
</evidence>
<evidence type="ECO:0000259" key="7">
    <source>
        <dbReference type="Pfam" id="PF08544"/>
    </source>
</evidence>
<dbReference type="CTD" id="2585"/>
<protein>
    <submittedName>
        <fullName evidence="10">N-acetylgalactosamine kinase isoform X3</fullName>
    </submittedName>
</protein>
<dbReference type="InterPro" id="IPR006204">
    <property type="entry name" value="GHMP_kinase_N_dom"/>
</dbReference>
<dbReference type="PROSITE" id="PS00627">
    <property type="entry name" value="GHMP_KINASES_ATP"/>
    <property type="match status" value="1"/>
</dbReference>
<dbReference type="PANTHER" id="PTHR10457">
    <property type="entry name" value="MEVALONATE KINASE/GALACTOKINASE"/>
    <property type="match status" value="1"/>
</dbReference>
<feature type="domain" description="GHMP kinase N-terminal" evidence="6">
    <location>
        <begin position="110"/>
        <end position="197"/>
    </location>
</feature>
<dbReference type="OrthoDB" id="187738at2759"/>
<dbReference type="RefSeq" id="XP_034290579.1">
    <property type="nucleotide sequence ID" value="XM_034434688.2"/>
</dbReference>
<organism evidence="9 10">
    <name type="scientific">Pantherophis guttatus</name>
    <name type="common">Corn snake</name>
    <name type="synonym">Elaphe guttata</name>
    <dbReference type="NCBI Taxonomy" id="94885"/>
    <lineage>
        <taxon>Eukaryota</taxon>
        <taxon>Metazoa</taxon>
        <taxon>Chordata</taxon>
        <taxon>Craniata</taxon>
        <taxon>Vertebrata</taxon>
        <taxon>Euteleostomi</taxon>
        <taxon>Lepidosauria</taxon>
        <taxon>Squamata</taxon>
        <taxon>Bifurcata</taxon>
        <taxon>Unidentata</taxon>
        <taxon>Episquamata</taxon>
        <taxon>Toxicofera</taxon>
        <taxon>Serpentes</taxon>
        <taxon>Colubroidea</taxon>
        <taxon>Colubridae</taxon>
        <taxon>Colubrinae</taxon>
        <taxon>Pantherophis</taxon>
    </lineage>
</organism>
<gene>
    <name evidence="10" type="primary">GALK2</name>
</gene>
<dbReference type="Gene3D" id="3.30.70.890">
    <property type="entry name" value="GHMP kinase, C-terminal domain"/>
    <property type="match status" value="1"/>
</dbReference>
<dbReference type="InterPro" id="IPR019539">
    <property type="entry name" value="GalKase_N"/>
</dbReference>
<dbReference type="InterPro" id="IPR036554">
    <property type="entry name" value="GHMP_kinase_C_sf"/>
</dbReference>
<dbReference type="PANTHER" id="PTHR10457:SF7">
    <property type="entry name" value="GALACTOKINASE-RELATED"/>
    <property type="match status" value="1"/>
</dbReference>
<dbReference type="SUPFAM" id="SSF54211">
    <property type="entry name" value="Ribosomal protein S5 domain 2-like"/>
    <property type="match status" value="1"/>
</dbReference>
<dbReference type="PRINTS" id="PR00473">
    <property type="entry name" value="GALCTOKINASE"/>
</dbReference>
<dbReference type="AlphaFoldDB" id="A0A6P9D5E1"/>
<evidence type="ECO:0000256" key="1">
    <source>
        <dbReference type="ARBA" id="ARBA00006566"/>
    </source>
</evidence>
<evidence type="ECO:0000313" key="10">
    <source>
        <dbReference type="RefSeq" id="XP_034290579.1"/>
    </source>
</evidence>
<dbReference type="GeneID" id="117675736"/>
<dbReference type="Gene3D" id="3.30.230.10">
    <property type="match status" value="1"/>
</dbReference>
<accession>A0A6P9D5E1</accession>
<sequence>MAADAPPILSLQLVEEEPRLLKLKKMFISKFKTTPKFYVRAPGRVNLIGEHIDYCGYAVLPMAIDQDILIAAEPLSSPVLHLANTDSSYSDFNTDANDIQIKQTKPLWHNYFLCGFKGVQDHFSLRNPSGINCLVEGTIPPSSGLSSSSALVCCAGLVTLMANGKTLSKVELADLCSKSERYIGTEGGGMDQSICFLAEKGTLLAKSRGLDWRAVAKLQDVQTKLKLSLEEMLAVVEEAFHPEPYSLEEIGGNLGINPTELRAQILSQNTQDVTTFKLYQRAKHVYAEAARVLEFKKICAEAPDDAISLLGDLMNQSHASCRDLYECSCPELNQLVEICLQFGAVGSRLTGAGWGGCTVSMVPVDKMERFLANVKEAYYRNDGQRLALEENNLFATNPGGGAIIVLEA</sequence>
<dbReference type="SUPFAM" id="SSF55060">
    <property type="entry name" value="GHMP Kinase, C-terminal domain"/>
    <property type="match status" value="1"/>
</dbReference>
<dbReference type="InterPro" id="IPR013750">
    <property type="entry name" value="GHMP_kinase_C_dom"/>
</dbReference>
<dbReference type="InterPro" id="IPR000705">
    <property type="entry name" value="Galactokinase"/>
</dbReference>
<dbReference type="InterPro" id="IPR019741">
    <property type="entry name" value="Galactokinase_CS"/>
</dbReference>
<dbReference type="InterPro" id="IPR006203">
    <property type="entry name" value="GHMP_knse_ATP-bd_CS"/>
</dbReference>
<evidence type="ECO:0000256" key="2">
    <source>
        <dbReference type="ARBA" id="ARBA00022679"/>
    </source>
</evidence>
<dbReference type="GO" id="GO:0006012">
    <property type="term" value="P:galactose metabolic process"/>
    <property type="evidence" value="ECO:0007669"/>
    <property type="project" value="InterPro"/>
</dbReference>